<evidence type="ECO:0000313" key="10">
    <source>
        <dbReference type="Proteomes" id="UP000294830"/>
    </source>
</evidence>
<keyword evidence="2" id="KW-0378">Hydrolase</keyword>
<feature type="domain" description="Asparaginase/glutaminase C-terminal" evidence="8">
    <location>
        <begin position="245"/>
        <end position="355"/>
    </location>
</feature>
<gene>
    <name evidence="9" type="ORF">CLV25_1013</name>
</gene>
<dbReference type="NCBIfam" id="TIGR00520">
    <property type="entry name" value="asnASE_II"/>
    <property type="match status" value="1"/>
</dbReference>
<feature type="active site" evidence="5">
    <location>
        <position position="43"/>
    </location>
</feature>
<evidence type="ECO:0000256" key="3">
    <source>
        <dbReference type="PIRSR" id="PIRSR001220-1"/>
    </source>
</evidence>
<sequence length="358" mass="38787">MKKVSVRRTISIAFMLMVGLFMVNSFAFAQVKPKIAILATGGTIAGVGQSEVGSAYKSGAITVDKLLAAVPQINNIATVQGEQVVQIGSQDMNDMVWLKLAKRINELAKTDVQAFVITHGTDTQEETAYFLNLVLKTDKPVVLVGAMRASTAISADGPKNLYDAVSCAIDPTSKGRGVMIIMNDKILGADDVTKTMTTAVETFACPNYGPLGIMYNGKPMYTRTSMKKHTVKSEFSVDNLSELPRVEIIYGYSNVTPLFVDAAVKAGVKGIVYAGVGNGNPSTTLQDALVSARKSGIAIVRSSRVFSGPTSQFDEVDDEKCEFAASWYKNPQKARVLLMLALTKTDNYKEIQRMFIEY</sequence>
<dbReference type="Proteomes" id="UP000294830">
    <property type="component" value="Unassembled WGS sequence"/>
</dbReference>
<evidence type="ECO:0000313" key="9">
    <source>
        <dbReference type="EMBL" id="TCN72785.1"/>
    </source>
</evidence>
<evidence type="ECO:0000256" key="4">
    <source>
        <dbReference type="PIRSR" id="PIRSR001220-2"/>
    </source>
</evidence>
<dbReference type="PROSITE" id="PS00144">
    <property type="entry name" value="ASN_GLN_ASE_1"/>
    <property type="match status" value="1"/>
</dbReference>
<dbReference type="InterPro" id="IPR037152">
    <property type="entry name" value="L-asparaginase_N_sf"/>
</dbReference>
<dbReference type="InterPro" id="IPR006034">
    <property type="entry name" value="Asparaginase/glutaminase-like"/>
</dbReference>
<dbReference type="RefSeq" id="WP_131837577.1">
    <property type="nucleotide sequence ID" value="NZ_SLWB01000001.1"/>
</dbReference>
<dbReference type="InterPro" id="IPR027473">
    <property type="entry name" value="L-asparaginase_C"/>
</dbReference>
<dbReference type="PIRSF" id="PIRSF500176">
    <property type="entry name" value="L_ASNase"/>
    <property type="match status" value="1"/>
</dbReference>
<dbReference type="PANTHER" id="PTHR11707:SF28">
    <property type="entry name" value="60 KDA LYSOPHOSPHOLIPASE"/>
    <property type="match status" value="1"/>
</dbReference>
<dbReference type="InterPro" id="IPR040919">
    <property type="entry name" value="Asparaginase_C"/>
</dbReference>
<feature type="binding site" evidence="4">
    <location>
        <position position="89"/>
    </location>
    <ligand>
        <name>substrate</name>
    </ligand>
</feature>
<dbReference type="FunFam" id="3.40.50.1170:FF:000001">
    <property type="entry name" value="L-asparaginase 2"/>
    <property type="match status" value="1"/>
</dbReference>
<reference evidence="9 10" key="1">
    <citation type="submission" date="2019-03" db="EMBL/GenBank/DDBJ databases">
        <title>Genomic Encyclopedia of Archaeal and Bacterial Type Strains, Phase II (KMG-II): from individual species to whole genera.</title>
        <authorList>
            <person name="Goeker M."/>
        </authorList>
    </citation>
    <scope>NUCLEOTIDE SEQUENCE [LARGE SCALE GENOMIC DNA]</scope>
    <source>
        <strain evidence="9 10">RL-C</strain>
    </source>
</reference>
<evidence type="ECO:0000256" key="6">
    <source>
        <dbReference type="RuleBase" id="RU004456"/>
    </source>
</evidence>
<dbReference type="EMBL" id="SLWB01000001">
    <property type="protein sequence ID" value="TCN72785.1"/>
    <property type="molecule type" value="Genomic_DNA"/>
</dbReference>
<protein>
    <submittedName>
        <fullName evidence="9">L-asparaginase</fullName>
    </submittedName>
</protein>
<dbReference type="PROSITE" id="PS51732">
    <property type="entry name" value="ASN_GLN_ASE_3"/>
    <property type="match status" value="1"/>
</dbReference>
<comment type="similarity">
    <text evidence="1 6">Belongs to the asparaginase 1 family.</text>
</comment>
<feature type="domain" description="L-asparaginase N-terminal" evidence="7">
    <location>
        <begin position="34"/>
        <end position="223"/>
    </location>
</feature>
<evidence type="ECO:0000256" key="5">
    <source>
        <dbReference type="PROSITE-ProRule" id="PRU10099"/>
    </source>
</evidence>
<dbReference type="GO" id="GO:0006528">
    <property type="term" value="P:asparagine metabolic process"/>
    <property type="evidence" value="ECO:0007669"/>
    <property type="project" value="InterPro"/>
</dbReference>
<accession>A0A4R2F0G9</accession>
<dbReference type="Gene3D" id="3.40.50.40">
    <property type="match status" value="1"/>
</dbReference>
<evidence type="ECO:0000256" key="1">
    <source>
        <dbReference type="ARBA" id="ARBA00010518"/>
    </source>
</evidence>
<comment type="caution">
    <text evidence="9">The sequence shown here is derived from an EMBL/GenBank/DDBJ whole genome shotgun (WGS) entry which is preliminary data.</text>
</comment>
<dbReference type="Gene3D" id="3.40.50.1170">
    <property type="entry name" value="L-asparaginase, N-terminal domain"/>
    <property type="match status" value="1"/>
</dbReference>
<dbReference type="PANTHER" id="PTHR11707">
    <property type="entry name" value="L-ASPARAGINASE"/>
    <property type="match status" value="1"/>
</dbReference>
<dbReference type="PRINTS" id="PR00139">
    <property type="entry name" value="ASNGLNASE"/>
</dbReference>
<keyword evidence="10" id="KW-1185">Reference proteome</keyword>
<dbReference type="Pfam" id="PF17763">
    <property type="entry name" value="Asparaginase_C"/>
    <property type="match status" value="1"/>
</dbReference>
<dbReference type="GO" id="GO:0004067">
    <property type="term" value="F:asparaginase activity"/>
    <property type="evidence" value="ECO:0007669"/>
    <property type="project" value="UniProtKB-UniRule"/>
</dbReference>
<dbReference type="InterPro" id="IPR036152">
    <property type="entry name" value="Asp/glu_Ase-like_sf"/>
</dbReference>
<dbReference type="InterPro" id="IPR020827">
    <property type="entry name" value="Asparaginase/glutaminase_AS1"/>
</dbReference>
<dbReference type="SUPFAM" id="SSF53774">
    <property type="entry name" value="Glutaminase/Asparaginase"/>
    <property type="match status" value="1"/>
</dbReference>
<dbReference type="CDD" id="cd08964">
    <property type="entry name" value="L-asparaginase_II"/>
    <property type="match status" value="1"/>
</dbReference>
<dbReference type="OrthoDB" id="9788068at2"/>
<dbReference type="PIRSF" id="PIRSF001220">
    <property type="entry name" value="L-ASNase_gatD"/>
    <property type="match status" value="1"/>
</dbReference>
<dbReference type="Pfam" id="PF00710">
    <property type="entry name" value="Asparaginase"/>
    <property type="match status" value="1"/>
</dbReference>
<name>A0A4R2F0G9_9BACT</name>
<evidence type="ECO:0000259" key="7">
    <source>
        <dbReference type="Pfam" id="PF00710"/>
    </source>
</evidence>
<proteinExistence type="inferred from homology"/>
<dbReference type="InterPro" id="IPR004550">
    <property type="entry name" value="AsnASE_II"/>
</dbReference>
<feature type="active site" description="O-isoaspartyl threonine intermediate" evidence="3">
    <location>
        <position position="43"/>
    </location>
</feature>
<dbReference type="InterPro" id="IPR027474">
    <property type="entry name" value="L-asparaginase_N"/>
</dbReference>
<dbReference type="AlphaFoldDB" id="A0A4R2F0G9"/>
<evidence type="ECO:0000256" key="2">
    <source>
        <dbReference type="ARBA" id="ARBA00022801"/>
    </source>
</evidence>
<organism evidence="9 10">
    <name type="scientific">Acetobacteroides hydrogenigenes</name>
    <dbReference type="NCBI Taxonomy" id="979970"/>
    <lineage>
        <taxon>Bacteria</taxon>
        <taxon>Pseudomonadati</taxon>
        <taxon>Bacteroidota</taxon>
        <taxon>Bacteroidia</taxon>
        <taxon>Bacteroidales</taxon>
        <taxon>Rikenellaceae</taxon>
        <taxon>Acetobacteroides</taxon>
    </lineage>
</organism>
<feature type="binding site" evidence="4">
    <location>
        <begin position="121"/>
        <end position="122"/>
    </location>
    <ligand>
        <name>substrate</name>
    </ligand>
</feature>
<dbReference type="SMART" id="SM00870">
    <property type="entry name" value="Asparaginase"/>
    <property type="match status" value="1"/>
</dbReference>
<evidence type="ECO:0000259" key="8">
    <source>
        <dbReference type="Pfam" id="PF17763"/>
    </source>
</evidence>